<evidence type="ECO:0000256" key="1">
    <source>
        <dbReference type="SAM" id="Phobius"/>
    </source>
</evidence>
<name>A0ABT6RDZ4_9BACT</name>
<comment type="caution">
    <text evidence="2">The sequence shown here is derived from an EMBL/GenBank/DDBJ whole genome shotgun (WGS) entry which is preliminary data.</text>
</comment>
<keyword evidence="1" id="KW-0472">Membrane</keyword>
<evidence type="ECO:0000313" key="3">
    <source>
        <dbReference type="Proteomes" id="UP001226434"/>
    </source>
</evidence>
<gene>
    <name evidence="2" type="ORF">QJ048_13430</name>
</gene>
<feature type="transmembrane region" description="Helical" evidence="1">
    <location>
        <begin position="34"/>
        <end position="55"/>
    </location>
</feature>
<evidence type="ECO:0000313" key="2">
    <source>
        <dbReference type="EMBL" id="MDI3320786.1"/>
    </source>
</evidence>
<dbReference type="Proteomes" id="UP001226434">
    <property type="component" value="Unassembled WGS sequence"/>
</dbReference>
<dbReference type="RefSeq" id="WP_282334889.1">
    <property type="nucleotide sequence ID" value="NZ_JASBRG010000007.1"/>
</dbReference>
<keyword evidence="1" id="KW-0812">Transmembrane</keyword>
<sequence>MKNYQFAAGFVTLYLLVFTILTQAQNTPVNLLMIMFLLAPFLVIWMVVMVLKYAVYNGKELEEDEIL</sequence>
<accession>A0ABT6RDZ4</accession>
<organism evidence="2 3">
    <name type="scientific">Pinibacter soli</name>
    <dbReference type="NCBI Taxonomy" id="3044211"/>
    <lineage>
        <taxon>Bacteria</taxon>
        <taxon>Pseudomonadati</taxon>
        <taxon>Bacteroidota</taxon>
        <taxon>Chitinophagia</taxon>
        <taxon>Chitinophagales</taxon>
        <taxon>Chitinophagaceae</taxon>
        <taxon>Pinibacter</taxon>
    </lineage>
</organism>
<reference evidence="2 3" key="1">
    <citation type="submission" date="2023-05" db="EMBL/GenBank/DDBJ databases">
        <title>Genome sequence of Pinibacter sp. MAH-24.</title>
        <authorList>
            <person name="Huq M.A."/>
        </authorList>
    </citation>
    <scope>NUCLEOTIDE SEQUENCE [LARGE SCALE GENOMIC DNA]</scope>
    <source>
        <strain evidence="2 3">MAH-24</strain>
    </source>
</reference>
<dbReference type="EMBL" id="JASBRG010000007">
    <property type="protein sequence ID" value="MDI3320786.1"/>
    <property type="molecule type" value="Genomic_DNA"/>
</dbReference>
<proteinExistence type="predicted"/>
<protein>
    <submittedName>
        <fullName evidence="2">Uncharacterized protein</fullName>
    </submittedName>
</protein>
<keyword evidence="3" id="KW-1185">Reference proteome</keyword>
<keyword evidence="1" id="KW-1133">Transmembrane helix</keyword>